<evidence type="ECO:0000313" key="5">
    <source>
        <dbReference type="Proteomes" id="UP000241206"/>
    </source>
</evidence>
<protein>
    <recommendedName>
        <fullName evidence="3">CN hydrolase domain-containing protein</fullName>
    </recommendedName>
</protein>
<evidence type="ECO:0000256" key="2">
    <source>
        <dbReference type="SAM" id="SignalP"/>
    </source>
</evidence>
<dbReference type="PROSITE" id="PS50263">
    <property type="entry name" value="CN_HYDROLASE"/>
    <property type="match status" value="1"/>
</dbReference>
<feature type="chain" id="PRO_5015673433" description="CN hydrolase domain-containing protein" evidence="2">
    <location>
        <begin position="33"/>
        <end position="381"/>
    </location>
</feature>
<dbReference type="InterPro" id="IPR050345">
    <property type="entry name" value="Aliph_Amidase/BUP"/>
</dbReference>
<dbReference type="SUPFAM" id="SSF56317">
    <property type="entry name" value="Carbon-nitrogen hydrolase"/>
    <property type="match status" value="1"/>
</dbReference>
<reference evidence="4 5" key="1">
    <citation type="submission" date="2017-11" db="EMBL/GenBank/DDBJ databases">
        <title>Sphingomonas oleivorans sp. nov., isolated from oil-contaminated soil.</title>
        <authorList>
            <person name="Wang L."/>
            <person name="Chen L."/>
        </authorList>
    </citation>
    <scope>NUCLEOTIDE SEQUENCE [LARGE SCALE GENOMIC DNA]</scope>
    <source>
        <strain evidence="4 5">K101</strain>
    </source>
</reference>
<keyword evidence="5" id="KW-1185">Reference proteome</keyword>
<dbReference type="Proteomes" id="UP000241206">
    <property type="component" value="Unassembled WGS sequence"/>
</dbReference>
<dbReference type="EMBL" id="PHHF01000016">
    <property type="protein sequence ID" value="PTD26627.1"/>
    <property type="molecule type" value="Genomic_DNA"/>
</dbReference>
<dbReference type="InterPro" id="IPR003010">
    <property type="entry name" value="C-N_Hydrolase"/>
</dbReference>
<dbReference type="PANTHER" id="PTHR43674:SF16">
    <property type="entry name" value="CARBON-NITROGEN FAMILY, PUTATIVE (AFU_ORTHOLOGUE AFUA_5G02350)-RELATED"/>
    <property type="match status" value="1"/>
</dbReference>
<feature type="domain" description="CN hydrolase" evidence="3">
    <location>
        <begin position="60"/>
        <end position="326"/>
    </location>
</feature>
<gene>
    <name evidence="4" type="ORF">CV103_03060</name>
</gene>
<dbReference type="PANTHER" id="PTHR43674">
    <property type="entry name" value="NITRILASE C965.09-RELATED"/>
    <property type="match status" value="1"/>
</dbReference>
<evidence type="ECO:0000256" key="1">
    <source>
        <dbReference type="ARBA" id="ARBA00022801"/>
    </source>
</evidence>
<organism evidence="4 5">
    <name type="scientific">Edaphosphingomonas fennica</name>
    <dbReference type="NCBI Taxonomy" id="114404"/>
    <lineage>
        <taxon>Bacteria</taxon>
        <taxon>Pseudomonadati</taxon>
        <taxon>Pseudomonadota</taxon>
        <taxon>Alphaproteobacteria</taxon>
        <taxon>Sphingomonadales</taxon>
        <taxon>Rhizorhabdaceae</taxon>
        <taxon>Edaphosphingomonas</taxon>
    </lineage>
</organism>
<keyword evidence="2" id="KW-0732">Signal</keyword>
<dbReference type="Gene3D" id="3.60.110.10">
    <property type="entry name" value="Carbon-nitrogen hydrolase"/>
    <property type="match status" value="1"/>
</dbReference>
<evidence type="ECO:0000259" key="3">
    <source>
        <dbReference type="PROSITE" id="PS50263"/>
    </source>
</evidence>
<sequence>MTAASLSRRNLLAAAGGLGLTAAVGVSEAASAATPREKAGDIAPAPDGRYPVAPLARESWTLGVAQARSIPVDLARVDASRRDNLNHMIGLIDAAFAFGAGPDLMFFHEFPITGFGAGWTRKDVLKVAIEIPGEETEALAKKAREKGIYIVFGSYARDPAWPGHALSITTIIGPDGRILARDWKARNIKGAFGGEIELFTTTIYDVLDRFVEMYGRDAIVPVTRTPIGNISTSSVQREPELFRAMAIKGAEVILRTATGGFVPADIAVTSLYNGVYTAVANNAISPGSPFFEDTNAGGSAVYGPDGEPLAIARSPNETLVTARIPIGAFRARHRQPTIHPDLYMDVLNGYSPRFPPNLFSDYVPTDLKDAGRYLRDKGRWQ</sequence>
<dbReference type="RefSeq" id="WP_107393943.1">
    <property type="nucleotide sequence ID" value="NZ_PHHF01000016.1"/>
</dbReference>
<dbReference type="AlphaFoldDB" id="A0A2T4I761"/>
<name>A0A2T4I761_9SPHN</name>
<comment type="caution">
    <text evidence="4">The sequence shown here is derived from an EMBL/GenBank/DDBJ whole genome shotgun (WGS) entry which is preliminary data.</text>
</comment>
<dbReference type="Pfam" id="PF00795">
    <property type="entry name" value="CN_hydrolase"/>
    <property type="match status" value="1"/>
</dbReference>
<dbReference type="GO" id="GO:0016811">
    <property type="term" value="F:hydrolase activity, acting on carbon-nitrogen (but not peptide) bonds, in linear amides"/>
    <property type="evidence" value="ECO:0007669"/>
    <property type="project" value="TreeGrafter"/>
</dbReference>
<feature type="signal peptide" evidence="2">
    <location>
        <begin position="1"/>
        <end position="32"/>
    </location>
</feature>
<accession>A0A2T4I761</accession>
<dbReference type="PROSITE" id="PS51318">
    <property type="entry name" value="TAT"/>
    <property type="match status" value="1"/>
</dbReference>
<dbReference type="InterPro" id="IPR036526">
    <property type="entry name" value="C-N_Hydrolase_sf"/>
</dbReference>
<evidence type="ECO:0000313" key="4">
    <source>
        <dbReference type="EMBL" id="PTD26627.1"/>
    </source>
</evidence>
<keyword evidence="1" id="KW-0378">Hydrolase</keyword>
<proteinExistence type="predicted"/>
<dbReference type="InterPro" id="IPR006311">
    <property type="entry name" value="TAT_signal"/>
</dbReference>